<evidence type="ECO:0000313" key="3">
    <source>
        <dbReference type="Proteomes" id="UP001501326"/>
    </source>
</evidence>
<gene>
    <name evidence="2" type="ORF">GCM10009867_24300</name>
</gene>
<dbReference type="NCBIfam" id="NF001664">
    <property type="entry name" value="PRK00431.1-6"/>
    <property type="match status" value="1"/>
</dbReference>
<evidence type="ECO:0000259" key="1">
    <source>
        <dbReference type="PROSITE" id="PS51154"/>
    </source>
</evidence>
<reference evidence="2 3" key="1">
    <citation type="journal article" date="2019" name="Int. J. Syst. Evol. Microbiol.">
        <title>The Global Catalogue of Microorganisms (GCM) 10K type strain sequencing project: providing services to taxonomists for standard genome sequencing and annotation.</title>
        <authorList>
            <consortium name="The Broad Institute Genomics Platform"/>
            <consortium name="The Broad Institute Genome Sequencing Center for Infectious Disease"/>
            <person name="Wu L."/>
            <person name="Ma J."/>
        </authorList>
    </citation>
    <scope>NUCLEOTIDE SEQUENCE [LARGE SCALE GENOMIC DNA]</scope>
    <source>
        <strain evidence="2 3">JCM 16378</strain>
    </source>
</reference>
<name>A0ABN3UQR9_9MICO</name>
<dbReference type="InterPro" id="IPR043472">
    <property type="entry name" value="Macro_dom-like"/>
</dbReference>
<dbReference type="SUPFAM" id="SSF52949">
    <property type="entry name" value="Macro domain-like"/>
    <property type="match status" value="1"/>
</dbReference>
<dbReference type="SMART" id="SM00506">
    <property type="entry name" value="A1pp"/>
    <property type="match status" value="1"/>
</dbReference>
<proteinExistence type="predicted"/>
<dbReference type="PROSITE" id="PS51154">
    <property type="entry name" value="MACRO"/>
    <property type="match status" value="1"/>
</dbReference>
<organism evidence="2 3">
    <name type="scientific">Pedococcus aerophilus</name>
    <dbReference type="NCBI Taxonomy" id="436356"/>
    <lineage>
        <taxon>Bacteria</taxon>
        <taxon>Bacillati</taxon>
        <taxon>Actinomycetota</taxon>
        <taxon>Actinomycetes</taxon>
        <taxon>Micrococcales</taxon>
        <taxon>Intrasporangiaceae</taxon>
        <taxon>Pedococcus</taxon>
    </lineage>
</organism>
<comment type="caution">
    <text evidence="2">The sequence shown here is derived from an EMBL/GenBank/DDBJ whole genome shotgun (WGS) entry which is preliminary data.</text>
</comment>
<keyword evidence="3" id="KW-1185">Reference proteome</keyword>
<evidence type="ECO:0000313" key="2">
    <source>
        <dbReference type="EMBL" id="GAA2737381.1"/>
    </source>
</evidence>
<dbReference type="EMBL" id="BAAARN010000003">
    <property type="protein sequence ID" value="GAA2737381.1"/>
    <property type="molecule type" value="Genomic_DNA"/>
</dbReference>
<sequence length="176" mass="18403">MTRIEAVRGDITREHVDAIVNAANSALLGGGGVDGAIHAAAGPTLLAECRLLRATTHRDGLEVGDAVATGAGDLPARWVIHTVGPDRHRGQTDPAQLASCFTRSLAVAREVGARSVAFPAVSAGVYGWDADEVARVAVAAVRHERAAHPDNEDVIDVVRFVLFSDRLLAAFEAVLA</sequence>
<dbReference type="Proteomes" id="UP001501326">
    <property type="component" value="Unassembled WGS sequence"/>
</dbReference>
<dbReference type="RefSeq" id="WP_344193739.1">
    <property type="nucleotide sequence ID" value="NZ_BAAARN010000003.1"/>
</dbReference>
<dbReference type="PANTHER" id="PTHR11106:SF27">
    <property type="entry name" value="MACRO DOMAIN-CONTAINING PROTEIN"/>
    <property type="match status" value="1"/>
</dbReference>
<accession>A0ABN3UQR9</accession>
<feature type="domain" description="Macro" evidence="1">
    <location>
        <begin position="1"/>
        <end position="176"/>
    </location>
</feature>
<dbReference type="Gene3D" id="3.40.220.10">
    <property type="entry name" value="Leucine Aminopeptidase, subunit E, domain 1"/>
    <property type="match status" value="1"/>
</dbReference>
<protein>
    <submittedName>
        <fullName evidence="2">O-acetyl-ADP-ribose deacetylase</fullName>
    </submittedName>
</protein>
<dbReference type="PANTHER" id="PTHR11106">
    <property type="entry name" value="GANGLIOSIDE INDUCED DIFFERENTIATION ASSOCIATED PROTEIN 2-RELATED"/>
    <property type="match status" value="1"/>
</dbReference>
<dbReference type="InterPro" id="IPR002589">
    <property type="entry name" value="Macro_dom"/>
</dbReference>
<dbReference type="Pfam" id="PF01661">
    <property type="entry name" value="Macro"/>
    <property type="match status" value="1"/>
</dbReference>